<dbReference type="RefSeq" id="WP_204820975.1">
    <property type="nucleotide sequence ID" value="NZ_JANHOF010000009.1"/>
</dbReference>
<gene>
    <name evidence="2" type="ORF">ACFFJ8_04505</name>
</gene>
<dbReference type="Gene3D" id="1.10.510.10">
    <property type="entry name" value="Transferase(Phosphotransferase) domain 1"/>
    <property type="match status" value="1"/>
</dbReference>
<accession>A0ABV6J440</accession>
<evidence type="ECO:0000259" key="1">
    <source>
        <dbReference type="PROSITE" id="PS50011"/>
    </source>
</evidence>
<evidence type="ECO:0000313" key="2">
    <source>
        <dbReference type="EMBL" id="MFC0390638.1"/>
    </source>
</evidence>
<keyword evidence="3" id="KW-1185">Reference proteome</keyword>
<reference evidence="2 3" key="1">
    <citation type="submission" date="2024-09" db="EMBL/GenBank/DDBJ databases">
        <authorList>
            <person name="Sun Q."/>
            <person name="Mori K."/>
        </authorList>
    </citation>
    <scope>NUCLEOTIDE SEQUENCE [LARGE SCALE GENOMIC DNA]</scope>
    <source>
        <strain evidence="2 3">CCM 4839</strain>
    </source>
</reference>
<organism evidence="2 3">
    <name type="scientific">Paenibacillus mendelii</name>
    <dbReference type="NCBI Taxonomy" id="206163"/>
    <lineage>
        <taxon>Bacteria</taxon>
        <taxon>Bacillati</taxon>
        <taxon>Bacillota</taxon>
        <taxon>Bacilli</taxon>
        <taxon>Bacillales</taxon>
        <taxon>Paenibacillaceae</taxon>
        <taxon>Paenibacillus</taxon>
    </lineage>
</organism>
<dbReference type="Proteomes" id="UP001589818">
    <property type="component" value="Unassembled WGS sequence"/>
</dbReference>
<dbReference type="InterPro" id="IPR000719">
    <property type="entry name" value="Prot_kinase_dom"/>
</dbReference>
<keyword evidence="2" id="KW-0808">Transferase</keyword>
<evidence type="ECO:0000313" key="3">
    <source>
        <dbReference type="Proteomes" id="UP001589818"/>
    </source>
</evidence>
<dbReference type="SUPFAM" id="SSF56112">
    <property type="entry name" value="Protein kinase-like (PK-like)"/>
    <property type="match status" value="1"/>
</dbReference>
<dbReference type="EMBL" id="JBHLVF010000009">
    <property type="protein sequence ID" value="MFC0390638.1"/>
    <property type="molecule type" value="Genomic_DNA"/>
</dbReference>
<protein>
    <submittedName>
        <fullName evidence="2">Serine/threonine-protein kinase</fullName>
    </submittedName>
</protein>
<comment type="caution">
    <text evidence="2">The sequence shown here is derived from an EMBL/GenBank/DDBJ whole genome shotgun (WGS) entry which is preliminary data.</text>
</comment>
<dbReference type="InterPro" id="IPR011009">
    <property type="entry name" value="Kinase-like_dom_sf"/>
</dbReference>
<dbReference type="GO" id="GO:0016301">
    <property type="term" value="F:kinase activity"/>
    <property type="evidence" value="ECO:0007669"/>
    <property type="project" value="UniProtKB-KW"/>
</dbReference>
<dbReference type="PROSITE" id="PS50011">
    <property type="entry name" value="PROTEIN_KINASE_DOM"/>
    <property type="match status" value="1"/>
</dbReference>
<feature type="domain" description="Protein kinase" evidence="1">
    <location>
        <begin position="36"/>
        <end position="293"/>
    </location>
</feature>
<proteinExistence type="predicted"/>
<name>A0ABV6J440_9BACL</name>
<keyword evidence="2" id="KW-0418">Kinase</keyword>
<sequence>MDYEREAAFTLDEVTFHLQEPHDFEWLSELGYVFCVFDQQDSGNICFGVEKEGKRSFVKYAGAKPLDFSGNPEDAVRRLSEAIPLYAALKHPHLINLVNHFPVGQGYAAVFEWFDGECLHSHWSFPPPAKYEHPDSPFYRYKHLPVERRLESLDTILSFLEHVESKGYVAVDFYDGSLLYDFMSGITKICDIDFYRKAPSFNEIGEHFWGPARSKSPEEFTLGAPIDARTNVFTIGAVIFGLLGGERDRSYDKWEAGMPLYEVALRAVSHERELRYSSIAEFIRTWDRARMFP</sequence>